<feature type="region of interest" description="Disordered" evidence="1">
    <location>
        <begin position="77"/>
        <end position="102"/>
    </location>
</feature>
<protein>
    <submittedName>
        <fullName evidence="2">Uncharacterized protein</fullName>
    </submittedName>
</protein>
<reference evidence="2" key="1">
    <citation type="journal article" date="2015" name="Nature">
        <title>Complex archaea that bridge the gap between prokaryotes and eukaryotes.</title>
        <authorList>
            <person name="Spang A."/>
            <person name="Saw J.H."/>
            <person name="Jorgensen S.L."/>
            <person name="Zaremba-Niedzwiedzka K."/>
            <person name="Martijn J."/>
            <person name="Lind A.E."/>
            <person name="van Eijk R."/>
            <person name="Schleper C."/>
            <person name="Guy L."/>
            <person name="Ettema T.J."/>
        </authorList>
    </citation>
    <scope>NUCLEOTIDE SEQUENCE</scope>
</reference>
<evidence type="ECO:0000256" key="1">
    <source>
        <dbReference type="SAM" id="MobiDB-lite"/>
    </source>
</evidence>
<name>A0A0F9MLY1_9ZZZZ</name>
<sequence length="159" mass="18058">MMAHEYKDNPGELAKSIISDKEESHGMEFPTIRQEGKAKIEDGEITFTWITTLGKPVTETKPLLTPEKIVQVTKARHERFHSMPPGTRESEQARLDRKHVSAHPEKTLRAAWDLMDEDTQMELCMMLDESSHYGISDPKWAKEHQGKASEVMGDDGKAL</sequence>
<proteinExistence type="predicted"/>
<gene>
    <name evidence="2" type="ORF">LCGC14_1138470</name>
</gene>
<dbReference type="AlphaFoldDB" id="A0A0F9MLY1"/>
<dbReference type="EMBL" id="LAZR01005384">
    <property type="protein sequence ID" value="KKN00372.1"/>
    <property type="molecule type" value="Genomic_DNA"/>
</dbReference>
<organism evidence="2">
    <name type="scientific">marine sediment metagenome</name>
    <dbReference type="NCBI Taxonomy" id="412755"/>
    <lineage>
        <taxon>unclassified sequences</taxon>
        <taxon>metagenomes</taxon>
        <taxon>ecological metagenomes</taxon>
    </lineage>
</organism>
<comment type="caution">
    <text evidence="2">The sequence shown here is derived from an EMBL/GenBank/DDBJ whole genome shotgun (WGS) entry which is preliminary data.</text>
</comment>
<accession>A0A0F9MLY1</accession>
<feature type="compositionally biased region" description="Basic and acidic residues" evidence="1">
    <location>
        <begin position="88"/>
        <end position="102"/>
    </location>
</feature>
<evidence type="ECO:0000313" key="2">
    <source>
        <dbReference type="EMBL" id="KKN00372.1"/>
    </source>
</evidence>